<keyword evidence="3" id="KW-0378">Hydrolase</keyword>
<name>A0A1C9W369_9GAMM</name>
<sequence length="287" mass="31848">MANVHTVKLPDWKRMQIPGTLFCFAHRGYRERATENTLEAIQHALEFDVDGIEIDIWNIGGQLLVKHDRRLGRLIAGSELITDLCPETLREMLLPCGGRVPTLREVLEVVGNHAQLNIELKGPNCAALVAAELESYVRDNGASFEQYLISSFDHRQIYDCLQMLPEVRRGVLIDGIPLDLAACTEPLKAYSLHLSLDFADAEMIADGKRRGLKSYVFTVNSMEDLHLLAGMGADGVFTDEPKLVMNYNASKTAEVLMQQHLQAPEEMADQSSTQATTPVVSTQSGQL</sequence>
<dbReference type="EMBL" id="CP014143">
    <property type="protein sequence ID" value="AOS95574.1"/>
    <property type="molecule type" value="Genomic_DNA"/>
</dbReference>
<dbReference type="PROSITE" id="PS51704">
    <property type="entry name" value="GP_PDE"/>
    <property type="match status" value="1"/>
</dbReference>
<evidence type="ECO:0000259" key="2">
    <source>
        <dbReference type="PROSITE" id="PS51704"/>
    </source>
</evidence>
<proteinExistence type="predicted"/>
<dbReference type="SUPFAM" id="SSF51695">
    <property type="entry name" value="PLC-like phosphodiesterases"/>
    <property type="match status" value="1"/>
</dbReference>
<dbReference type="Pfam" id="PF03009">
    <property type="entry name" value="GDPD"/>
    <property type="match status" value="1"/>
</dbReference>
<dbReference type="GO" id="GO:0006629">
    <property type="term" value="P:lipid metabolic process"/>
    <property type="evidence" value="ECO:0007669"/>
    <property type="project" value="InterPro"/>
</dbReference>
<reference evidence="4" key="1">
    <citation type="submission" date="2016-01" db="EMBL/GenBank/DDBJ databases">
        <title>Complete genome sequence of Microbulbifer sp. CCB-MM1, a halophile isolated from Matang Mangrove Forest, Perak.</title>
        <authorList>
            <person name="Moh T.H."/>
            <person name="Dinesh B."/>
            <person name="Lau N.-S."/>
            <person name="Go F."/>
            <person name="Alexander Chong S.-C."/>
        </authorList>
    </citation>
    <scope>NUCLEOTIDE SEQUENCE [LARGE SCALE GENOMIC DNA]</scope>
    <source>
        <strain evidence="4">CCB-MM1</strain>
    </source>
</reference>
<evidence type="ECO:0000256" key="1">
    <source>
        <dbReference type="SAM" id="MobiDB-lite"/>
    </source>
</evidence>
<dbReference type="InterPro" id="IPR030395">
    <property type="entry name" value="GP_PDE_dom"/>
</dbReference>
<dbReference type="InterPro" id="IPR017946">
    <property type="entry name" value="PLC-like_Pdiesterase_TIM-brl"/>
</dbReference>
<dbReference type="RefSeq" id="WP_226999845.1">
    <property type="nucleotide sequence ID" value="NZ_CP014143.1"/>
</dbReference>
<dbReference type="PATRIC" id="fig|1769779.3.peg.95"/>
<feature type="compositionally biased region" description="Polar residues" evidence="1">
    <location>
        <begin position="269"/>
        <end position="287"/>
    </location>
</feature>
<dbReference type="EC" id="3.1.4.46" evidence="3"/>
<dbReference type="PANTHER" id="PTHR46211">
    <property type="entry name" value="GLYCEROPHOSPHORYL DIESTER PHOSPHODIESTERASE"/>
    <property type="match status" value="1"/>
</dbReference>
<dbReference type="AlphaFoldDB" id="A0A1C9W369"/>
<evidence type="ECO:0000313" key="4">
    <source>
        <dbReference type="Proteomes" id="UP000095672"/>
    </source>
</evidence>
<dbReference type="CDD" id="cd08556">
    <property type="entry name" value="GDPD"/>
    <property type="match status" value="1"/>
</dbReference>
<accession>A0A1C9W369</accession>
<keyword evidence="4" id="KW-1185">Reference proteome</keyword>
<feature type="domain" description="GP-PDE" evidence="2">
    <location>
        <begin position="21"/>
        <end position="248"/>
    </location>
</feature>
<dbReference type="GO" id="GO:0008889">
    <property type="term" value="F:glycerophosphodiester phosphodiesterase activity"/>
    <property type="evidence" value="ECO:0007669"/>
    <property type="project" value="UniProtKB-EC"/>
</dbReference>
<protein>
    <submittedName>
        <fullName evidence="3">Glycerophosphoryl diester phosphodiesterase</fullName>
        <ecNumber evidence="3">3.1.4.46</ecNumber>
    </submittedName>
</protein>
<dbReference type="STRING" id="1769779.AUP74_00097"/>
<evidence type="ECO:0000313" key="3">
    <source>
        <dbReference type="EMBL" id="AOS95574.1"/>
    </source>
</evidence>
<dbReference type="KEGG" id="micc:AUP74_00097"/>
<organism evidence="3 4">
    <name type="scientific">Microbulbifer aggregans</name>
    <dbReference type="NCBI Taxonomy" id="1769779"/>
    <lineage>
        <taxon>Bacteria</taxon>
        <taxon>Pseudomonadati</taxon>
        <taxon>Pseudomonadota</taxon>
        <taxon>Gammaproteobacteria</taxon>
        <taxon>Cellvibrionales</taxon>
        <taxon>Microbulbiferaceae</taxon>
        <taxon>Microbulbifer</taxon>
    </lineage>
</organism>
<dbReference type="PANTHER" id="PTHR46211:SF1">
    <property type="entry name" value="GLYCEROPHOSPHODIESTER PHOSPHODIESTERASE, CYTOPLASMIC"/>
    <property type="match status" value="1"/>
</dbReference>
<feature type="region of interest" description="Disordered" evidence="1">
    <location>
        <begin position="263"/>
        <end position="287"/>
    </location>
</feature>
<dbReference type="Gene3D" id="3.20.20.190">
    <property type="entry name" value="Phosphatidylinositol (PI) phosphodiesterase"/>
    <property type="match status" value="1"/>
</dbReference>
<dbReference type="Proteomes" id="UP000095672">
    <property type="component" value="Chromosome"/>
</dbReference>
<gene>
    <name evidence="3" type="primary">ugpQ</name>
    <name evidence="3" type="ORF">AUP74_00097</name>
</gene>